<dbReference type="EMBL" id="JAENIJ010000035">
    <property type="protein sequence ID" value="MBK1884140.1"/>
    <property type="molecule type" value="Genomic_DNA"/>
</dbReference>
<gene>
    <name evidence="2" type="ORF">JIN85_17095</name>
</gene>
<name>A0A934S6T2_9BACT</name>
<dbReference type="InterPro" id="IPR027417">
    <property type="entry name" value="P-loop_NTPase"/>
</dbReference>
<feature type="domain" description="ORC1/DEAH AAA+ ATPase" evidence="1">
    <location>
        <begin position="102"/>
        <end position="212"/>
    </location>
</feature>
<dbReference type="GO" id="GO:0016887">
    <property type="term" value="F:ATP hydrolysis activity"/>
    <property type="evidence" value="ECO:0007669"/>
    <property type="project" value="InterPro"/>
</dbReference>
<accession>A0A934S6T2</accession>
<reference evidence="2" key="1">
    <citation type="submission" date="2021-01" db="EMBL/GenBank/DDBJ databases">
        <title>Modified the classification status of verrucomicrobia.</title>
        <authorList>
            <person name="Feng X."/>
        </authorList>
    </citation>
    <scope>NUCLEOTIDE SEQUENCE</scope>
    <source>
        <strain evidence="2">KCTC 22041</strain>
    </source>
</reference>
<proteinExistence type="predicted"/>
<organism evidence="2 3">
    <name type="scientific">Luteolibacter pohnpeiensis</name>
    <dbReference type="NCBI Taxonomy" id="454153"/>
    <lineage>
        <taxon>Bacteria</taxon>
        <taxon>Pseudomonadati</taxon>
        <taxon>Verrucomicrobiota</taxon>
        <taxon>Verrucomicrobiia</taxon>
        <taxon>Verrucomicrobiales</taxon>
        <taxon>Verrucomicrobiaceae</taxon>
        <taxon>Luteolibacter</taxon>
    </lineage>
</organism>
<evidence type="ECO:0000259" key="1">
    <source>
        <dbReference type="Pfam" id="PF13401"/>
    </source>
</evidence>
<dbReference type="Gene3D" id="3.40.50.300">
    <property type="entry name" value="P-loop containing nucleotide triphosphate hydrolases"/>
    <property type="match status" value="1"/>
</dbReference>
<dbReference type="Pfam" id="PF13401">
    <property type="entry name" value="AAA_22"/>
    <property type="match status" value="1"/>
</dbReference>
<dbReference type="Proteomes" id="UP000603141">
    <property type="component" value="Unassembled WGS sequence"/>
</dbReference>
<evidence type="ECO:0000313" key="2">
    <source>
        <dbReference type="EMBL" id="MBK1884140.1"/>
    </source>
</evidence>
<evidence type="ECO:0000313" key="3">
    <source>
        <dbReference type="Proteomes" id="UP000603141"/>
    </source>
</evidence>
<comment type="caution">
    <text evidence="2">The sequence shown here is derived from an EMBL/GenBank/DDBJ whole genome shotgun (WGS) entry which is preliminary data.</text>
</comment>
<protein>
    <submittedName>
        <fullName evidence="2">AAA family ATPase</fullName>
    </submittedName>
</protein>
<sequence length="315" mass="34303">MTADQLLNHPTVQTLIAIQNELALKDIPFGNHLRFDMHGKNWGKILKKTYTGNFSNALAVLSAALDQYQNPGTGEVDNGCVVLDQVRQALDAVDIARASEDEHRLVVISGVRGSGKSKTLSLIHAKHKGHMVNAMPSWAGGYLNFLNRFAEGIGLEASRSAGEAEKVIISHLSIGSGVICIDEFNHFSAAAINFLKSVMNQTRWVIVTATVPHHLSRMASDRSTAQESVQFLRRAVAIIHIPTVSARAVELLQRAFYPDLIVASHSAAIAQSANRFHRLDSACQILADAENAEDIPAAIARHERSAKTNLKHGEQ</sequence>
<dbReference type="AlphaFoldDB" id="A0A934S6T2"/>
<keyword evidence="3" id="KW-1185">Reference proteome</keyword>
<dbReference type="InterPro" id="IPR049945">
    <property type="entry name" value="AAA_22"/>
</dbReference>
<dbReference type="SUPFAM" id="SSF52540">
    <property type="entry name" value="P-loop containing nucleoside triphosphate hydrolases"/>
    <property type="match status" value="1"/>
</dbReference>
<dbReference type="RefSeq" id="WP_200273052.1">
    <property type="nucleotide sequence ID" value="NZ_JAENIJ010000035.1"/>
</dbReference>